<keyword evidence="4 5" id="KW-0663">Pyridoxal phosphate</keyword>
<dbReference type="HAMAP" id="MF_01107">
    <property type="entry name" value="ArgD_aminotrans_3"/>
    <property type="match status" value="1"/>
</dbReference>
<feature type="binding site" evidence="5">
    <location>
        <begin position="112"/>
        <end position="113"/>
    </location>
    <ligand>
        <name>pyridoxal 5'-phosphate</name>
        <dbReference type="ChEBI" id="CHEBI:597326"/>
    </ligand>
</feature>
<feature type="modified residue" description="N6-(pyridoxal phosphate)lysine" evidence="5">
    <location>
        <position position="256"/>
    </location>
</feature>
<dbReference type="CDD" id="cd00610">
    <property type="entry name" value="OAT_like"/>
    <property type="match status" value="1"/>
</dbReference>
<comment type="caution">
    <text evidence="6">The sequence shown here is derived from an EMBL/GenBank/DDBJ whole genome shotgun (WGS) entry which is preliminary data.</text>
</comment>
<dbReference type="PANTHER" id="PTHR11986:SF79">
    <property type="entry name" value="ACETYLORNITHINE AMINOTRANSFERASE, MITOCHONDRIAL"/>
    <property type="match status" value="1"/>
</dbReference>
<dbReference type="Gene3D" id="3.90.1150.10">
    <property type="entry name" value="Aspartate Aminotransferase, domain 1"/>
    <property type="match status" value="1"/>
</dbReference>
<name>A0ABU5EV30_9BACT</name>
<gene>
    <name evidence="5" type="primary">argD</name>
    <name evidence="6" type="ORF">R5W23_000211</name>
</gene>
<evidence type="ECO:0000256" key="1">
    <source>
        <dbReference type="ARBA" id="ARBA00022576"/>
    </source>
</evidence>
<comment type="subunit">
    <text evidence="5">Homodimer.</text>
</comment>
<dbReference type="SUPFAM" id="SSF53383">
    <property type="entry name" value="PLP-dependent transferases"/>
    <property type="match status" value="1"/>
</dbReference>
<dbReference type="NCBIfam" id="TIGR00707">
    <property type="entry name" value="argD"/>
    <property type="match status" value="1"/>
</dbReference>
<feature type="binding site" evidence="5">
    <location>
        <position position="145"/>
    </location>
    <ligand>
        <name>N(2)-acetyl-L-ornithine</name>
        <dbReference type="ChEBI" id="CHEBI:57805"/>
    </ligand>
</feature>
<comment type="miscellaneous">
    <text evidence="5">May also have succinyldiaminopimelate aminotransferase activity, thus carrying out the corresponding step in lysine biosynthesis.</text>
</comment>
<dbReference type="PANTHER" id="PTHR11986">
    <property type="entry name" value="AMINOTRANSFERASE CLASS III"/>
    <property type="match status" value="1"/>
</dbReference>
<dbReference type="NCBIfam" id="NF002325">
    <property type="entry name" value="PRK01278.1"/>
    <property type="match status" value="1"/>
</dbReference>
<dbReference type="Proteomes" id="UP001272242">
    <property type="component" value="Unassembled WGS sequence"/>
</dbReference>
<protein>
    <recommendedName>
        <fullName evidence="5">Acetylornithine aminotransferase</fullName>
        <shortName evidence="5">ACOAT</shortName>
        <ecNumber evidence="5">2.6.1.11</ecNumber>
    </recommendedName>
</protein>
<keyword evidence="5" id="KW-0963">Cytoplasm</keyword>
<dbReference type="PROSITE" id="PS00600">
    <property type="entry name" value="AA_TRANSFER_CLASS_3"/>
    <property type="match status" value="1"/>
</dbReference>
<comment type="similarity">
    <text evidence="5">Belongs to the class-III pyridoxal-phosphate-dependent aminotransferase family. ArgD subfamily.</text>
</comment>
<dbReference type="Gene3D" id="3.40.640.10">
    <property type="entry name" value="Type I PLP-dependent aspartate aminotransferase-like (Major domain)"/>
    <property type="match status" value="1"/>
</dbReference>
<dbReference type="InterPro" id="IPR049704">
    <property type="entry name" value="Aminotrans_3_PPA_site"/>
</dbReference>
<comment type="pathway">
    <text evidence="5">Amino-acid biosynthesis; L-arginine biosynthesis; N(2)-acetyl-L-ornithine from L-glutamate: step 4/4.</text>
</comment>
<dbReference type="InterPro" id="IPR015422">
    <property type="entry name" value="PyrdxlP-dep_Trfase_small"/>
</dbReference>
<dbReference type="EMBL" id="JAXBLV010000001">
    <property type="protein sequence ID" value="MDY3557683.1"/>
    <property type="molecule type" value="Genomic_DNA"/>
</dbReference>
<comment type="cofactor">
    <cofactor evidence="5">
        <name>pyridoxal 5'-phosphate</name>
        <dbReference type="ChEBI" id="CHEBI:597326"/>
    </cofactor>
    <text evidence="5">Binds 1 pyridoxal phosphate per subunit.</text>
</comment>
<keyword evidence="7" id="KW-1185">Reference proteome</keyword>
<comment type="catalytic activity">
    <reaction evidence="5">
        <text>N(2)-acetyl-L-ornithine + 2-oxoglutarate = N-acetyl-L-glutamate 5-semialdehyde + L-glutamate</text>
        <dbReference type="Rhea" id="RHEA:18049"/>
        <dbReference type="ChEBI" id="CHEBI:16810"/>
        <dbReference type="ChEBI" id="CHEBI:29123"/>
        <dbReference type="ChEBI" id="CHEBI:29985"/>
        <dbReference type="ChEBI" id="CHEBI:57805"/>
        <dbReference type="EC" id="2.6.1.11"/>
    </reaction>
</comment>
<dbReference type="InterPro" id="IPR015424">
    <property type="entry name" value="PyrdxlP-dep_Trfase"/>
</dbReference>
<evidence type="ECO:0000313" key="7">
    <source>
        <dbReference type="Proteomes" id="UP001272242"/>
    </source>
</evidence>
<dbReference type="PIRSF" id="PIRSF000521">
    <property type="entry name" value="Transaminase_4ab_Lys_Orn"/>
    <property type="match status" value="1"/>
</dbReference>
<feature type="binding site" evidence="5">
    <location>
        <position position="142"/>
    </location>
    <ligand>
        <name>pyridoxal 5'-phosphate</name>
        <dbReference type="ChEBI" id="CHEBI:597326"/>
    </ligand>
</feature>
<evidence type="ECO:0000313" key="6">
    <source>
        <dbReference type="EMBL" id="MDY3557683.1"/>
    </source>
</evidence>
<evidence type="ECO:0000256" key="5">
    <source>
        <dbReference type="HAMAP-Rule" id="MF_01107"/>
    </source>
</evidence>
<evidence type="ECO:0000256" key="4">
    <source>
        <dbReference type="ARBA" id="ARBA00022898"/>
    </source>
</evidence>
<keyword evidence="5" id="KW-0055">Arginine biosynthesis</keyword>
<comment type="subcellular location">
    <subcellularLocation>
        <location evidence="5">Cytoplasm</location>
    </subcellularLocation>
</comment>
<dbReference type="RefSeq" id="WP_320684724.1">
    <property type="nucleotide sequence ID" value="NZ_JAXBLV010000001.1"/>
</dbReference>
<feature type="binding site" evidence="5">
    <location>
        <begin position="227"/>
        <end position="230"/>
    </location>
    <ligand>
        <name>pyridoxal 5'-phosphate</name>
        <dbReference type="ChEBI" id="CHEBI:597326"/>
    </ligand>
</feature>
<feature type="binding site" evidence="5">
    <location>
        <position position="285"/>
    </location>
    <ligand>
        <name>pyridoxal 5'-phosphate</name>
        <dbReference type="ChEBI" id="CHEBI:597326"/>
    </ligand>
</feature>
<sequence>MTTSDTLSSEQVISLAKQHLTQNYTRYPVALVRGSNSWVWDAEGNRYLDFFPGWGCGILGHCPPRVVQAVQEQVATLIHVPNTWYTEPQALLGQALGERTDFGGISFFCNSGTEANEAAIKLARLNGKPKNKYKIVTLTGSFHGRTMGALTATAQPKYHAGVEPMLPGFNYAPWGDLDAVAKAIDGETCAVMFEPIQGEGGVNVPPAGFLEGVRALCDQHGLLLILDEVQTGMGRTGKWFGYQNWDVKPDIITLAKALAGGVAMGALVARPEVAEKLKPGTHAATFGGNPLAARAALATIETIEQEGLLERGVQLGARFLQRFTELKEKCPLVTDVRVKGTMIGVELNVEGAPVVQACLEKGLLINCTHQTVLRLLPALTLSDEQLEDGCDIIADVLLGLKP</sequence>
<dbReference type="InterPro" id="IPR050103">
    <property type="entry name" value="Class-III_PLP-dep_AT"/>
</dbReference>
<dbReference type="EC" id="2.6.1.11" evidence="5"/>
<dbReference type="GO" id="GO:0008483">
    <property type="term" value="F:transaminase activity"/>
    <property type="evidence" value="ECO:0007669"/>
    <property type="project" value="UniProtKB-KW"/>
</dbReference>
<evidence type="ECO:0000256" key="2">
    <source>
        <dbReference type="ARBA" id="ARBA00022605"/>
    </source>
</evidence>
<comment type="caution">
    <text evidence="5">Lacks conserved residue(s) required for the propagation of feature annotation.</text>
</comment>
<dbReference type="InterPro" id="IPR004636">
    <property type="entry name" value="AcOrn/SuccOrn_fam"/>
</dbReference>
<dbReference type="InterPro" id="IPR015421">
    <property type="entry name" value="PyrdxlP-dep_Trfase_major"/>
</dbReference>
<organism evidence="6 7">
    <name type="scientific">Gemmata algarum</name>
    <dbReference type="NCBI Taxonomy" id="2975278"/>
    <lineage>
        <taxon>Bacteria</taxon>
        <taxon>Pseudomonadati</taxon>
        <taxon>Planctomycetota</taxon>
        <taxon>Planctomycetia</taxon>
        <taxon>Gemmatales</taxon>
        <taxon>Gemmataceae</taxon>
        <taxon>Gemmata</taxon>
    </lineage>
</organism>
<keyword evidence="2 5" id="KW-0028">Amino-acid biosynthesis</keyword>
<dbReference type="InterPro" id="IPR005814">
    <property type="entry name" value="Aminotrans_3"/>
</dbReference>
<keyword evidence="1 5" id="KW-0032">Aminotransferase</keyword>
<accession>A0ABU5EV30</accession>
<reference evidence="7" key="1">
    <citation type="journal article" date="2023" name="Mar. Drugs">
        <title>Gemmata algarum, a Novel Planctomycete Isolated from an Algal Mat, Displays Antimicrobial Activity.</title>
        <authorList>
            <person name="Kumar G."/>
            <person name="Kallscheuer N."/>
            <person name="Kashif M."/>
            <person name="Ahamad S."/>
            <person name="Jagadeeshwari U."/>
            <person name="Pannikurungottu S."/>
            <person name="Haufschild T."/>
            <person name="Kabuu M."/>
            <person name="Sasikala C."/>
            <person name="Jogler C."/>
            <person name="Ramana C."/>
        </authorList>
    </citation>
    <scope>NUCLEOTIDE SEQUENCE [LARGE SCALE GENOMIC DNA]</scope>
    <source>
        <strain evidence="7">JC673</strain>
    </source>
</reference>
<dbReference type="Pfam" id="PF00202">
    <property type="entry name" value="Aminotran_3"/>
    <property type="match status" value="1"/>
</dbReference>
<proteinExistence type="inferred from homology"/>
<evidence type="ECO:0000256" key="3">
    <source>
        <dbReference type="ARBA" id="ARBA00022679"/>
    </source>
</evidence>
<keyword evidence="3 5" id="KW-0808">Transferase</keyword>